<dbReference type="Proteomes" id="UP000516412">
    <property type="component" value="Chromosome"/>
</dbReference>
<dbReference type="KEGG" id="nmus:H7A79_1807"/>
<dbReference type="GO" id="GO:0009307">
    <property type="term" value="P:DNA restriction-modification system"/>
    <property type="evidence" value="ECO:0007669"/>
    <property type="project" value="InterPro"/>
</dbReference>
<dbReference type="RefSeq" id="WP_187000122.1">
    <property type="nucleotide sequence ID" value="NZ_CP060414.2"/>
</dbReference>
<keyword evidence="2" id="KW-0540">Nuclease</keyword>
<organism evidence="2 3">
    <name type="scientific">Neisseria musculi</name>
    <dbReference type="NCBI Taxonomy" id="1815583"/>
    <lineage>
        <taxon>Bacteria</taxon>
        <taxon>Pseudomonadati</taxon>
        <taxon>Pseudomonadota</taxon>
        <taxon>Betaproteobacteria</taxon>
        <taxon>Neisseriales</taxon>
        <taxon>Neisseriaceae</taxon>
        <taxon>Neisseria</taxon>
    </lineage>
</organism>
<dbReference type="Pfam" id="PF04471">
    <property type="entry name" value="Mrr_cat"/>
    <property type="match status" value="1"/>
</dbReference>
<dbReference type="GO" id="GO:0003677">
    <property type="term" value="F:DNA binding"/>
    <property type="evidence" value="ECO:0007669"/>
    <property type="project" value="InterPro"/>
</dbReference>
<evidence type="ECO:0000259" key="1">
    <source>
        <dbReference type="Pfam" id="PF04471"/>
    </source>
</evidence>
<gene>
    <name evidence="2" type="ORF">H7A79_1807</name>
</gene>
<dbReference type="EMBL" id="CP060414">
    <property type="protein sequence ID" value="QNT59394.1"/>
    <property type="molecule type" value="Genomic_DNA"/>
</dbReference>
<protein>
    <submittedName>
        <fullName evidence="2">Restriction endonuclease family protein</fullName>
    </submittedName>
</protein>
<sequence length="235" mass="26888">MFEAFKQHYTNGIGRQKNNIKRFFNLKEEDIVVVPSGKSLSIGVVKGEKVFKPEWENRACNLVSVEFYMSKGSVFKIKRGDLLQKLESRLKVKTAIADLVKFQDEIREIIDSISEDEDIYQSCNIYTKHVKAAEKNFKDELLQSIRNETIRLSAGGNGLERLIKELLEIDGYKAKIKTKKQSPDIADIDIEAKKEGRFFKTCLLIQAKHHRGETDGHGLKQLMPTKIMMLPARNG</sequence>
<reference evidence="2" key="1">
    <citation type="submission" date="2024-06" db="EMBL/GenBank/DDBJ databases">
        <title>Complete Genome Sequence of mouse commensal type strain Neisseria musculi.</title>
        <authorList>
            <person name="Thapa E."/>
            <person name="Aluvathingal J."/>
            <person name="Nadendla S."/>
            <person name="Mehta A."/>
            <person name="Tettelin H."/>
            <person name="Weyand N.J."/>
        </authorList>
    </citation>
    <scope>NUCLEOTIDE SEQUENCE</scope>
    <source>
        <strain evidence="2">NW831</strain>
    </source>
</reference>
<feature type="domain" description="Restriction endonuclease type IV Mrr" evidence="1">
    <location>
        <begin position="156"/>
        <end position="222"/>
    </location>
</feature>
<evidence type="ECO:0000313" key="3">
    <source>
        <dbReference type="Proteomes" id="UP000516412"/>
    </source>
</evidence>
<keyword evidence="2" id="KW-0378">Hydrolase</keyword>
<keyword evidence="3" id="KW-1185">Reference proteome</keyword>
<keyword evidence="2" id="KW-0255">Endonuclease</keyword>
<dbReference type="GO" id="GO:0004519">
    <property type="term" value="F:endonuclease activity"/>
    <property type="evidence" value="ECO:0007669"/>
    <property type="project" value="UniProtKB-KW"/>
</dbReference>
<dbReference type="InterPro" id="IPR007560">
    <property type="entry name" value="Restrct_endonuc_IV_Mrr"/>
</dbReference>
<name>A0A7H1MCM9_9NEIS</name>
<dbReference type="AlphaFoldDB" id="A0A7H1MCM9"/>
<proteinExistence type="predicted"/>
<accession>A0A7H1MCM9</accession>
<evidence type="ECO:0000313" key="2">
    <source>
        <dbReference type="EMBL" id="QNT59394.1"/>
    </source>
</evidence>